<comment type="caution">
    <text evidence="9">The sequence shown here is derived from an EMBL/GenBank/DDBJ whole genome shotgun (WGS) entry which is preliminary data.</text>
</comment>
<reference evidence="9 10" key="1">
    <citation type="submission" date="2024-09" db="EMBL/GenBank/DDBJ databases">
        <authorList>
            <person name="Sun Q."/>
            <person name="Mori K."/>
        </authorList>
    </citation>
    <scope>NUCLEOTIDE SEQUENCE [LARGE SCALE GENOMIC DNA]</scope>
    <source>
        <strain evidence="9 10">CICC 10874</strain>
    </source>
</reference>
<feature type="transmembrane region" description="Helical" evidence="7">
    <location>
        <begin position="104"/>
        <end position="129"/>
    </location>
</feature>
<dbReference type="SUPFAM" id="SSF161098">
    <property type="entry name" value="MetI-like"/>
    <property type="match status" value="1"/>
</dbReference>
<evidence type="ECO:0000313" key="10">
    <source>
        <dbReference type="Proteomes" id="UP001589793"/>
    </source>
</evidence>
<evidence type="ECO:0000256" key="5">
    <source>
        <dbReference type="ARBA" id="ARBA00022989"/>
    </source>
</evidence>
<dbReference type="Gene3D" id="1.10.3720.10">
    <property type="entry name" value="MetI-like"/>
    <property type="match status" value="1"/>
</dbReference>
<dbReference type="CDD" id="cd06261">
    <property type="entry name" value="TM_PBP2"/>
    <property type="match status" value="1"/>
</dbReference>
<keyword evidence="3" id="KW-1003">Cell membrane</keyword>
<evidence type="ECO:0000256" key="4">
    <source>
        <dbReference type="ARBA" id="ARBA00022692"/>
    </source>
</evidence>
<dbReference type="InterPro" id="IPR045621">
    <property type="entry name" value="BPD_transp_1_N"/>
</dbReference>
<dbReference type="EMBL" id="JBHLSV010000016">
    <property type="protein sequence ID" value="MFC0674929.1"/>
    <property type="molecule type" value="Genomic_DNA"/>
</dbReference>
<keyword evidence="2 7" id="KW-0813">Transport</keyword>
<dbReference type="RefSeq" id="WP_376981476.1">
    <property type="nucleotide sequence ID" value="NZ_JBHLSV010000016.1"/>
</dbReference>
<dbReference type="InterPro" id="IPR000515">
    <property type="entry name" value="MetI-like"/>
</dbReference>
<protein>
    <submittedName>
        <fullName evidence="9">ABC transporter permease</fullName>
    </submittedName>
</protein>
<feature type="transmembrane region" description="Helical" evidence="7">
    <location>
        <begin position="141"/>
        <end position="164"/>
    </location>
</feature>
<feature type="transmembrane region" description="Helical" evidence="7">
    <location>
        <begin position="12"/>
        <end position="35"/>
    </location>
</feature>
<keyword evidence="4 7" id="KW-0812">Transmembrane</keyword>
<evidence type="ECO:0000313" key="9">
    <source>
        <dbReference type="EMBL" id="MFC0674929.1"/>
    </source>
</evidence>
<dbReference type="Proteomes" id="UP001589793">
    <property type="component" value="Unassembled WGS sequence"/>
</dbReference>
<sequence length="329" mass="34662">MTGGRGSSTAEFLLTRVLLPLVALWATSVIVFLVLRVLPGDPAGALLGVGTTDAQLEQLRRELGTDQPLVDQYAGWLREFLTGTSTSFVSKTTFGELISRRLSITVPLSLAAFVLSVLVSFPLGTLAAVRRRSPVGLAVSALSQVGVAVPIFWVGVILIWVFALEAGTLPAGGFPRQGWDDPVAAIRALILPAVTIAIAMSSVMIRYVRAAVLDVLDSDHLRTARSLGYSLPAALWRHGLRHAAVPVVAILGIELATSLLGAVVVENVFALPGLGTLLLTSVTARDLPIVQNLVVLLTAVVLLTNTGVDLLQRIIDPRLRAAGTPGGRA</sequence>
<dbReference type="Pfam" id="PF00528">
    <property type="entry name" value="BPD_transp_1"/>
    <property type="match status" value="1"/>
</dbReference>
<comment type="subcellular location">
    <subcellularLocation>
        <location evidence="1 7">Cell membrane</location>
        <topology evidence="1 7">Multi-pass membrane protein</topology>
    </subcellularLocation>
</comment>
<evidence type="ECO:0000259" key="8">
    <source>
        <dbReference type="PROSITE" id="PS50928"/>
    </source>
</evidence>
<keyword evidence="6 7" id="KW-0472">Membrane</keyword>
<keyword evidence="5 7" id="KW-1133">Transmembrane helix</keyword>
<dbReference type="PANTHER" id="PTHR43163">
    <property type="entry name" value="DIPEPTIDE TRANSPORT SYSTEM PERMEASE PROTEIN DPPB-RELATED"/>
    <property type="match status" value="1"/>
</dbReference>
<dbReference type="InterPro" id="IPR035906">
    <property type="entry name" value="MetI-like_sf"/>
</dbReference>
<evidence type="ECO:0000256" key="6">
    <source>
        <dbReference type="ARBA" id="ARBA00023136"/>
    </source>
</evidence>
<name>A0ABV6RD68_9MICO</name>
<organism evidence="9 10">
    <name type="scientific">Brachybacterium hainanense</name>
    <dbReference type="NCBI Taxonomy" id="1541174"/>
    <lineage>
        <taxon>Bacteria</taxon>
        <taxon>Bacillati</taxon>
        <taxon>Actinomycetota</taxon>
        <taxon>Actinomycetes</taxon>
        <taxon>Micrococcales</taxon>
        <taxon>Dermabacteraceae</taxon>
        <taxon>Brachybacterium</taxon>
    </lineage>
</organism>
<feature type="transmembrane region" description="Helical" evidence="7">
    <location>
        <begin position="289"/>
        <end position="311"/>
    </location>
</feature>
<feature type="domain" description="ABC transmembrane type-1" evidence="8">
    <location>
        <begin position="102"/>
        <end position="312"/>
    </location>
</feature>
<evidence type="ECO:0000256" key="2">
    <source>
        <dbReference type="ARBA" id="ARBA00022448"/>
    </source>
</evidence>
<comment type="similarity">
    <text evidence="7">Belongs to the binding-protein-dependent transport system permease family.</text>
</comment>
<dbReference type="Pfam" id="PF19300">
    <property type="entry name" value="BPD_transp_1_N"/>
    <property type="match status" value="1"/>
</dbReference>
<gene>
    <name evidence="9" type="ORF">ACFFF6_13255</name>
</gene>
<accession>A0ABV6RD68</accession>
<proteinExistence type="inferred from homology"/>
<evidence type="ECO:0000256" key="3">
    <source>
        <dbReference type="ARBA" id="ARBA00022475"/>
    </source>
</evidence>
<keyword evidence="10" id="KW-1185">Reference proteome</keyword>
<evidence type="ECO:0000256" key="7">
    <source>
        <dbReference type="RuleBase" id="RU363032"/>
    </source>
</evidence>
<dbReference type="PROSITE" id="PS50928">
    <property type="entry name" value="ABC_TM1"/>
    <property type="match status" value="1"/>
</dbReference>
<dbReference type="PANTHER" id="PTHR43163:SF6">
    <property type="entry name" value="DIPEPTIDE TRANSPORT SYSTEM PERMEASE PROTEIN DPPB-RELATED"/>
    <property type="match status" value="1"/>
</dbReference>
<feature type="transmembrane region" description="Helical" evidence="7">
    <location>
        <begin position="184"/>
        <end position="205"/>
    </location>
</feature>
<evidence type="ECO:0000256" key="1">
    <source>
        <dbReference type="ARBA" id="ARBA00004651"/>
    </source>
</evidence>
<feature type="transmembrane region" description="Helical" evidence="7">
    <location>
        <begin position="243"/>
        <end position="269"/>
    </location>
</feature>